<protein>
    <submittedName>
        <fullName evidence="3">Uncharacterized protein</fullName>
    </submittedName>
</protein>
<dbReference type="OrthoDB" id="48472at2759"/>
<dbReference type="InterPro" id="IPR001353">
    <property type="entry name" value="Proteasome_sua/b"/>
</dbReference>
<dbReference type="eggNOG" id="ENOG502T1MD">
    <property type="taxonomic scope" value="Eukaryota"/>
</dbReference>
<dbReference type="Proteomes" id="UP000000759">
    <property type="component" value="Chromosome 7"/>
</dbReference>
<organism evidence="3 4">
    <name type="scientific">Phaeodactylum tricornutum (strain CCAP 1055/1)</name>
    <dbReference type="NCBI Taxonomy" id="556484"/>
    <lineage>
        <taxon>Eukaryota</taxon>
        <taxon>Sar</taxon>
        <taxon>Stramenopiles</taxon>
        <taxon>Ochrophyta</taxon>
        <taxon>Bacillariophyta</taxon>
        <taxon>Bacillariophyceae</taxon>
        <taxon>Bacillariophycidae</taxon>
        <taxon>Naviculales</taxon>
        <taxon>Phaeodactylaceae</taxon>
        <taxon>Phaeodactylum</taxon>
    </lineage>
</organism>
<gene>
    <name evidence="3" type="ORF">PHATRDRAFT_45475</name>
</gene>
<keyword evidence="2" id="KW-0732">Signal</keyword>
<feature type="region of interest" description="Disordered" evidence="1">
    <location>
        <begin position="106"/>
        <end position="130"/>
    </location>
</feature>
<evidence type="ECO:0000256" key="1">
    <source>
        <dbReference type="SAM" id="MobiDB-lite"/>
    </source>
</evidence>
<dbReference type="KEGG" id="pti:PHATRDRAFT_45475"/>
<proteinExistence type="predicted"/>
<dbReference type="EMBL" id="CM000610">
    <property type="protein sequence ID" value="EEC48602.1"/>
    <property type="molecule type" value="Genomic_DNA"/>
</dbReference>
<dbReference type="RefSeq" id="XP_002179616.1">
    <property type="nucleotide sequence ID" value="XM_002179580.1"/>
</dbReference>
<keyword evidence="4" id="KW-1185">Reference proteome</keyword>
<accession>B7FXU0</accession>
<dbReference type="SUPFAM" id="SSF56235">
    <property type="entry name" value="N-terminal nucleophile aminohydrolases (Ntn hydrolases)"/>
    <property type="match status" value="1"/>
</dbReference>
<dbReference type="GeneID" id="7200701"/>
<feature type="chain" id="PRO_5002852800" evidence="2">
    <location>
        <begin position="29"/>
        <end position="310"/>
    </location>
</feature>
<dbReference type="Pfam" id="PF00227">
    <property type="entry name" value="Proteasome"/>
    <property type="match status" value="1"/>
</dbReference>
<evidence type="ECO:0000313" key="3">
    <source>
        <dbReference type="EMBL" id="EEC48602.1"/>
    </source>
</evidence>
<dbReference type="HOGENOM" id="CLU_781833_0_0_1"/>
<dbReference type="Gene3D" id="3.60.20.10">
    <property type="entry name" value="Glutamine Phosphoribosylpyrophosphate, subunit 1, domain 1"/>
    <property type="match status" value="1"/>
</dbReference>
<sequence length="310" mass="33907">MKTRSMVLWKAASALLLLASVLTSSGSSAPWQDTTRTPGTGWQASSLYADLPPTVFAPGGRLLVVERVADTVSRLEPYDPSSNLVIALRCRDGVVVVTSLPQSPYLPTGSTRGVSQNSNSTTNTDAHEPPDQETFFEALLMDHSRQFIARTNLFCRLGPAITSPSRSSVWGITAGNAVDSQILRRQLQNHAENLRTSLDDARPSILARKLADSRQRITQESGTGRILAAVAIVVSDDECWRVDVTGQFWKCRVAIAGRGAELAEQNLLDRIRSESGSTEKELSATTVQHVVSQWSSEKAQTIVEWGRKYR</sequence>
<reference evidence="4" key="2">
    <citation type="submission" date="2008-08" db="EMBL/GenBank/DDBJ databases">
        <authorList>
            <consortium name="Diatom Consortium"/>
            <person name="Grigoriev I."/>
            <person name="Grimwood J."/>
            <person name="Kuo A."/>
            <person name="Otillar R.P."/>
            <person name="Salamov A."/>
            <person name="Detter J.C."/>
            <person name="Lindquist E."/>
            <person name="Shapiro H."/>
            <person name="Lucas S."/>
            <person name="Glavina del Rio T."/>
            <person name="Pitluck S."/>
            <person name="Rokhsar D."/>
            <person name="Bowler C."/>
        </authorList>
    </citation>
    <scope>GENOME REANNOTATION</scope>
    <source>
        <strain evidence="4">CCAP 1055/1</strain>
    </source>
</reference>
<dbReference type="GO" id="GO:0005839">
    <property type="term" value="C:proteasome core complex"/>
    <property type="evidence" value="ECO:0007669"/>
    <property type="project" value="InterPro"/>
</dbReference>
<dbReference type="GO" id="GO:0051603">
    <property type="term" value="P:proteolysis involved in protein catabolic process"/>
    <property type="evidence" value="ECO:0007669"/>
    <property type="project" value="InterPro"/>
</dbReference>
<feature type="compositionally biased region" description="Polar residues" evidence="1">
    <location>
        <begin position="108"/>
        <end position="124"/>
    </location>
</feature>
<reference evidence="3 4" key="1">
    <citation type="journal article" date="2008" name="Nature">
        <title>The Phaeodactylum genome reveals the evolutionary history of diatom genomes.</title>
        <authorList>
            <person name="Bowler C."/>
            <person name="Allen A.E."/>
            <person name="Badger J.H."/>
            <person name="Grimwood J."/>
            <person name="Jabbari K."/>
            <person name="Kuo A."/>
            <person name="Maheswari U."/>
            <person name="Martens C."/>
            <person name="Maumus F."/>
            <person name="Otillar R.P."/>
            <person name="Rayko E."/>
            <person name="Salamov A."/>
            <person name="Vandepoele K."/>
            <person name="Beszteri B."/>
            <person name="Gruber A."/>
            <person name="Heijde M."/>
            <person name="Katinka M."/>
            <person name="Mock T."/>
            <person name="Valentin K."/>
            <person name="Verret F."/>
            <person name="Berges J.A."/>
            <person name="Brownlee C."/>
            <person name="Cadoret J.P."/>
            <person name="Chiovitti A."/>
            <person name="Choi C.J."/>
            <person name="Coesel S."/>
            <person name="De Martino A."/>
            <person name="Detter J.C."/>
            <person name="Durkin C."/>
            <person name="Falciatore A."/>
            <person name="Fournet J."/>
            <person name="Haruta M."/>
            <person name="Huysman M.J."/>
            <person name="Jenkins B.D."/>
            <person name="Jiroutova K."/>
            <person name="Jorgensen R.E."/>
            <person name="Joubert Y."/>
            <person name="Kaplan A."/>
            <person name="Kroger N."/>
            <person name="Kroth P.G."/>
            <person name="La Roche J."/>
            <person name="Lindquist E."/>
            <person name="Lommer M."/>
            <person name="Martin-Jezequel V."/>
            <person name="Lopez P.J."/>
            <person name="Lucas S."/>
            <person name="Mangogna M."/>
            <person name="McGinnis K."/>
            <person name="Medlin L.K."/>
            <person name="Montsant A."/>
            <person name="Oudot-Le Secq M.P."/>
            <person name="Napoli C."/>
            <person name="Obornik M."/>
            <person name="Parker M.S."/>
            <person name="Petit J.L."/>
            <person name="Porcel B.M."/>
            <person name="Poulsen N."/>
            <person name="Robison M."/>
            <person name="Rychlewski L."/>
            <person name="Rynearson T.A."/>
            <person name="Schmutz J."/>
            <person name="Shapiro H."/>
            <person name="Siaut M."/>
            <person name="Stanley M."/>
            <person name="Sussman M.R."/>
            <person name="Taylor A.R."/>
            <person name="Vardi A."/>
            <person name="von Dassow P."/>
            <person name="Vyverman W."/>
            <person name="Willis A."/>
            <person name="Wyrwicz L.S."/>
            <person name="Rokhsar D.S."/>
            <person name="Weissenbach J."/>
            <person name="Armbrust E.V."/>
            <person name="Green B.R."/>
            <person name="Van de Peer Y."/>
            <person name="Grigoriev I.V."/>
        </authorList>
    </citation>
    <scope>NUCLEOTIDE SEQUENCE [LARGE SCALE GENOMIC DNA]</scope>
    <source>
        <strain evidence="3 4">CCAP 1055/1</strain>
    </source>
</reference>
<dbReference type="InParanoid" id="B7FXU0"/>
<dbReference type="PaxDb" id="2850-Phatr45475"/>
<evidence type="ECO:0000313" key="4">
    <source>
        <dbReference type="Proteomes" id="UP000000759"/>
    </source>
</evidence>
<name>B7FXU0_PHATC</name>
<feature type="signal peptide" evidence="2">
    <location>
        <begin position="1"/>
        <end position="28"/>
    </location>
</feature>
<evidence type="ECO:0000256" key="2">
    <source>
        <dbReference type="SAM" id="SignalP"/>
    </source>
</evidence>
<dbReference type="InterPro" id="IPR029055">
    <property type="entry name" value="Ntn_hydrolases_N"/>
</dbReference>
<dbReference type="AlphaFoldDB" id="B7FXU0"/>